<dbReference type="AlphaFoldDB" id="A0A0K8TB53"/>
<protein>
    <submittedName>
        <fullName evidence="2">Uncharacterized protein</fullName>
    </submittedName>
</protein>
<reference evidence="2" key="1">
    <citation type="submission" date="2014-09" db="EMBL/GenBank/DDBJ databases">
        <authorList>
            <person name="Magalhaes I.L.F."/>
            <person name="Oliveira U."/>
            <person name="Santos F.R."/>
            <person name="Vidigal T.H.D.A."/>
            <person name="Brescovit A.D."/>
            <person name="Santos A.J."/>
        </authorList>
    </citation>
    <scope>NUCLEOTIDE SEQUENCE</scope>
</reference>
<proteinExistence type="predicted"/>
<keyword evidence="1" id="KW-1133">Transmembrane helix</keyword>
<feature type="transmembrane region" description="Helical" evidence="1">
    <location>
        <begin position="54"/>
        <end position="72"/>
    </location>
</feature>
<evidence type="ECO:0000313" key="2">
    <source>
        <dbReference type="EMBL" id="JAG62792.1"/>
    </source>
</evidence>
<sequence>MGIWVLSIPKLDFISRNLPWNHPDLSKVWRWPIARYLNTFGWWSEDYSRPSVRFIFRVIKFVFLTVNLVYLVSLTIGVRKQLESTSNFMDNMFSFFAATPSFLGFAKIVGVIRQRRALRRIWKNLDDLLKEALR</sequence>
<feature type="non-terminal residue" evidence="2">
    <location>
        <position position="134"/>
    </location>
</feature>
<keyword evidence="1" id="KW-0472">Membrane</keyword>
<organism evidence="2">
    <name type="scientific">Lygus hesperus</name>
    <name type="common">Western plant bug</name>
    <dbReference type="NCBI Taxonomy" id="30085"/>
    <lineage>
        <taxon>Eukaryota</taxon>
        <taxon>Metazoa</taxon>
        <taxon>Ecdysozoa</taxon>
        <taxon>Arthropoda</taxon>
        <taxon>Hexapoda</taxon>
        <taxon>Insecta</taxon>
        <taxon>Pterygota</taxon>
        <taxon>Neoptera</taxon>
        <taxon>Paraneoptera</taxon>
        <taxon>Hemiptera</taxon>
        <taxon>Heteroptera</taxon>
        <taxon>Panheteroptera</taxon>
        <taxon>Cimicomorpha</taxon>
        <taxon>Miridae</taxon>
        <taxon>Mirini</taxon>
        <taxon>Lygus</taxon>
    </lineage>
</organism>
<evidence type="ECO:0000256" key="1">
    <source>
        <dbReference type="SAM" id="Phobius"/>
    </source>
</evidence>
<dbReference type="EMBL" id="GBRD01003029">
    <property type="protein sequence ID" value="JAG62792.1"/>
    <property type="molecule type" value="Transcribed_RNA"/>
</dbReference>
<keyword evidence="1" id="KW-0812">Transmembrane</keyword>
<name>A0A0K8TB53_LYGHE</name>
<accession>A0A0K8TB53</accession>
<feature type="transmembrane region" description="Helical" evidence="1">
    <location>
        <begin position="92"/>
        <end position="112"/>
    </location>
</feature>